<dbReference type="OrthoDB" id="7064009at2"/>
<evidence type="ECO:0000256" key="2">
    <source>
        <dbReference type="ARBA" id="ARBA00023002"/>
    </source>
</evidence>
<dbReference type="AlphaFoldDB" id="A0A0L8JEU1"/>
<dbReference type="PRINTS" id="PR00080">
    <property type="entry name" value="SDRFAMILY"/>
</dbReference>
<gene>
    <name evidence="3" type="ORF">ADK34_32780</name>
</gene>
<comment type="caution">
    <text evidence="3">The sequence shown here is derived from an EMBL/GenBank/DDBJ whole genome shotgun (WGS) entry which is preliminary data.</text>
</comment>
<dbReference type="PRINTS" id="PR00081">
    <property type="entry name" value="GDHRDH"/>
</dbReference>
<protein>
    <submittedName>
        <fullName evidence="3">Short-chain dehydrogenase</fullName>
    </submittedName>
</protein>
<dbReference type="Pfam" id="PF13561">
    <property type="entry name" value="adh_short_C2"/>
    <property type="match status" value="1"/>
</dbReference>
<keyword evidence="2" id="KW-0560">Oxidoreductase</keyword>
<dbReference type="PATRIC" id="fig|1938.6.peg.7050"/>
<dbReference type="Proteomes" id="UP000037023">
    <property type="component" value="Unassembled WGS sequence"/>
</dbReference>
<dbReference type="InterPro" id="IPR002347">
    <property type="entry name" value="SDR_fam"/>
</dbReference>
<dbReference type="EMBL" id="LGUP01000383">
    <property type="protein sequence ID" value="KOG12136.1"/>
    <property type="molecule type" value="Genomic_DNA"/>
</dbReference>
<evidence type="ECO:0000256" key="1">
    <source>
        <dbReference type="ARBA" id="ARBA00006484"/>
    </source>
</evidence>
<reference evidence="3 4" key="1">
    <citation type="submission" date="2015-06" db="EMBL/GenBank/DDBJ databases">
        <authorList>
            <person name="Hoefler B.C."/>
            <person name="Straight P.D."/>
        </authorList>
    </citation>
    <scope>NUCLEOTIDE SEQUENCE [LARGE SCALE GENOMIC DNA]</scope>
    <source>
        <strain evidence="3 4">NRRL 3427</strain>
    </source>
</reference>
<evidence type="ECO:0000313" key="4">
    <source>
        <dbReference type="Proteomes" id="UP000037023"/>
    </source>
</evidence>
<proteinExistence type="inferred from homology"/>
<organism evidence="3 4">
    <name type="scientific">Streptomyces viridochromogenes</name>
    <dbReference type="NCBI Taxonomy" id="1938"/>
    <lineage>
        <taxon>Bacteria</taxon>
        <taxon>Bacillati</taxon>
        <taxon>Actinomycetota</taxon>
        <taxon>Actinomycetes</taxon>
        <taxon>Kitasatosporales</taxon>
        <taxon>Streptomycetaceae</taxon>
        <taxon>Streptomyces</taxon>
    </lineage>
</organism>
<evidence type="ECO:0000313" key="3">
    <source>
        <dbReference type="EMBL" id="KOG12136.1"/>
    </source>
</evidence>
<dbReference type="Gene3D" id="3.40.50.720">
    <property type="entry name" value="NAD(P)-binding Rossmann-like Domain"/>
    <property type="match status" value="1"/>
</dbReference>
<dbReference type="SUPFAM" id="SSF51735">
    <property type="entry name" value="NAD(P)-binding Rossmann-fold domains"/>
    <property type="match status" value="1"/>
</dbReference>
<dbReference type="CDD" id="cd05233">
    <property type="entry name" value="SDR_c"/>
    <property type="match status" value="1"/>
</dbReference>
<name>A0A0L8JEU1_STRVR</name>
<accession>A0A0L8JEU1</accession>
<comment type="similarity">
    <text evidence="1">Belongs to the short-chain dehydrogenases/reductases (SDR) family.</text>
</comment>
<dbReference type="GO" id="GO:0016491">
    <property type="term" value="F:oxidoreductase activity"/>
    <property type="evidence" value="ECO:0007669"/>
    <property type="project" value="UniProtKB-KW"/>
</dbReference>
<dbReference type="PROSITE" id="PS00061">
    <property type="entry name" value="ADH_SHORT"/>
    <property type="match status" value="1"/>
</dbReference>
<dbReference type="InterPro" id="IPR036291">
    <property type="entry name" value="NAD(P)-bd_dom_sf"/>
</dbReference>
<dbReference type="InterPro" id="IPR020904">
    <property type="entry name" value="Sc_DH/Rdtase_CS"/>
</dbReference>
<dbReference type="FunFam" id="3.40.50.720:FF:000084">
    <property type="entry name" value="Short-chain dehydrogenase reductase"/>
    <property type="match status" value="1"/>
</dbReference>
<sequence length="257" mass="26509">MDTVTERYFDFTGKVVLVTGGATGIGRAVSLAFARQGATVVIGDIGARSSETVNLIEKEGGRGLFVPTDVTVAREVSRLVSTTVDTFGDLHIAFNNAGVFVPPVPLAQQTEEDFDKAIAVDLKGVFLSLKYEIAHMASAGGGSIINTASIAGLIGDPDMAPYVAAKHGVIGLTKAAAVDYAKAGVRVNALAPGLTKTAMTQAWLDDPVKRDVVMAGPQLGRAAEPEEIVGMVLYLASSAASFTTGGVFVVDGGQTAH</sequence>
<dbReference type="PANTHER" id="PTHR24321">
    <property type="entry name" value="DEHYDROGENASES, SHORT CHAIN"/>
    <property type="match status" value="1"/>
</dbReference>
<dbReference type="PANTHER" id="PTHR24321:SF11">
    <property type="entry name" value="BLR0893 PROTEIN"/>
    <property type="match status" value="1"/>
</dbReference>